<name>A0ABM1QD31_CAMSA</name>
<dbReference type="PANTHER" id="PTHR14379:SF7">
    <property type="entry name" value="ENDONUCLEASE OR GLYCOSYL HYDROLASE-RELATED"/>
    <property type="match status" value="1"/>
</dbReference>
<dbReference type="Proteomes" id="UP000694864">
    <property type="component" value="Chromosome 8"/>
</dbReference>
<dbReference type="GeneID" id="104707643"/>
<keyword evidence="1" id="KW-1185">Reference proteome</keyword>
<accession>A0ABM1QD31</accession>
<protein>
    <submittedName>
        <fullName evidence="2">Uncharacterized protein LOC104707643</fullName>
    </submittedName>
</protein>
<organism evidence="1 2">
    <name type="scientific">Camelina sativa</name>
    <name type="common">False flax</name>
    <name type="synonym">Myagrum sativum</name>
    <dbReference type="NCBI Taxonomy" id="90675"/>
    <lineage>
        <taxon>Eukaryota</taxon>
        <taxon>Viridiplantae</taxon>
        <taxon>Streptophyta</taxon>
        <taxon>Embryophyta</taxon>
        <taxon>Tracheophyta</taxon>
        <taxon>Spermatophyta</taxon>
        <taxon>Magnoliopsida</taxon>
        <taxon>eudicotyledons</taxon>
        <taxon>Gunneridae</taxon>
        <taxon>Pentapetalae</taxon>
        <taxon>rosids</taxon>
        <taxon>malvids</taxon>
        <taxon>Brassicales</taxon>
        <taxon>Brassicaceae</taxon>
        <taxon>Camelineae</taxon>
        <taxon>Camelina</taxon>
    </lineage>
</organism>
<sequence>MFSNEFAEAKAVVFWDVDDYKIPDGLDAGEVSKNIKAAALADNVFVSAGIKLKRVSEGSKGKDSSRDLAIHSRMWLWTIDNVDESSTIMVISDNLFDGTVEKFKEMNHNVVWRSLSAEGKPIAHTRGGRRSSERDDHVCSGCVNPTFLVDPFVKSL</sequence>
<dbReference type="PANTHER" id="PTHR14379">
    <property type="entry name" value="LIMKAIN B LKAP"/>
    <property type="match status" value="1"/>
</dbReference>
<evidence type="ECO:0000313" key="1">
    <source>
        <dbReference type="Proteomes" id="UP000694864"/>
    </source>
</evidence>
<reference evidence="2" key="2">
    <citation type="submission" date="2025-08" db="UniProtKB">
        <authorList>
            <consortium name="RefSeq"/>
        </authorList>
    </citation>
    <scope>IDENTIFICATION</scope>
    <source>
        <tissue evidence="2">Leaf</tissue>
    </source>
</reference>
<evidence type="ECO:0000313" key="2">
    <source>
        <dbReference type="RefSeq" id="XP_019084669.1"/>
    </source>
</evidence>
<reference evidence="1" key="1">
    <citation type="journal article" date="2014" name="Nat. Commun.">
        <title>The emerging biofuel crop Camelina sativa retains a highly undifferentiated hexaploid genome structure.</title>
        <authorList>
            <person name="Kagale S."/>
            <person name="Koh C."/>
            <person name="Nixon J."/>
            <person name="Bollina V."/>
            <person name="Clarke W.E."/>
            <person name="Tuteja R."/>
            <person name="Spillane C."/>
            <person name="Robinson S.J."/>
            <person name="Links M.G."/>
            <person name="Clarke C."/>
            <person name="Higgins E.E."/>
            <person name="Huebert T."/>
            <person name="Sharpe A.G."/>
            <person name="Parkin I.A."/>
        </authorList>
    </citation>
    <scope>NUCLEOTIDE SEQUENCE [LARGE SCALE GENOMIC DNA]</scope>
    <source>
        <strain evidence="1">cv. DH55</strain>
    </source>
</reference>
<proteinExistence type="predicted"/>
<gene>
    <name evidence="2" type="primary">LOC104707643</name>
</gene>
<dbReference type="InterPro" id="IPR024768">
    <property type="entry name" value="Marf1"/>
</dbReference>
<dbReference type="RefSeq" id="XP_019084669.1">
    <property type="nucleotide sequence ID" value="XM_019229124.1"/>
</dbReference>